<dbReference type="EMBL" id="GBRH01172140">
    <property type="protein sequence ID" value="JAE25756.1"/>
    <property type="molecule type" value="Transcribed_RNA"/>
</dbReference>
<sequence>MKNSFLTTRKLKHCFSSQMKNSASTTRKLKVCLSPRILSSFASLTTWSSALGNT</sequence>
<reference evidence="1" key="2">
    <citation type="journal article" date="2015" name="Data Brief">
        <title>Shoot transcriptome of the giant reed, Arundo donax.</title>
        <authorList>
            <person name="Barrero R.A."/>
            <person name="Guerrero F.D."/>
            <person name="Moolhuijzen P."/>
            <person name="Goolsby J.A."/>
            <person name="Tidwell J."/>
            <person name="Bellgard S.E."/>
            <person name="Bellgard M.I."/>
        </authorList>
    </citation>
    <scope>NUCLEOTIDE SEQUENCE</scope>
    <source>
        <tissue evidence="1">Shoot tissue taken approximately 20 cm above the soil surface</tissue>
    </source>
</reference>
<dbReference type="AlphaFoldDB" id="A0A0A9GT70"/>
<reference evidence="1" key="1">
    <citation type="submission" date="2014-09" db="EMBL/GenBank/DDBJ databases">
        <authorList>
            <person name="Magalhaes I.L.F."/>
            <person name="Oliveira U."/>
            <person name="Santos F.R."/>
            <person name="Vidigal T.H.D.A."/>
            <person name="Brescovit A.D."/>
            <person name="Santos A.J."/>
        </authorList>
    </citation>
    <scope>NUCLEOTIDE SEQUENCE</scope>
    <source>
        <tissue evidence="1">Shoot tissue taken approximately 20 cm above the soil surface</tissue>
    </source>
</reference>
<name>A0A0A9GT70_ARUDO</name>
<protein>
    <submittedName>
        <fullName evidence="1">Uncharacterized protein</fullName>
    </submittedName>
</protein>
<accession>A0A0A9GT70</accession>
<proteinExistence type="predicted"/>
<evidence type="ECO:0000313" key="1">
    <source>
        <dbReference type="EMBL" id="JAE25756.1"/>
    </source>
</evidence>
<organism evidence="1">
    <name type="scientific">Arundo donax</name>
    <name type="common">Giant reed</name>
    <name type="synonym">Donax arundinaceus</name>
    <dbReference type="NCBI Taxonomy" id="35708"/>
    <lineage>
        <taxon>Eukaryota</taxon>
        <taxon>Viridiplantae</taxon>
        <taxon>Streptophyta</taxon>
        <taxon>Embryophyta</taxon>
        <taxon>Tracheophyta</taxon>
        <taxon>Spermatophyta</taxon>
        <taxon>Magnoliopsida</taxon>
        <taxon>Liliopsida</taxon>
        <taxon>Poales</taxon>
        <taxon>Poaceae</taxon>
        <taxon>PACMAD clade</taxon>
        <taxon>Arundinoideae</taxon>
        <taxon>Arundineae</taxon>
        <taxon>Arundo</taxon>
    </lineage>
</organism>